<reference evidence="1" key="1">
    <citation type="submission" date="2021-01" db="EMBL/GenBank/DDBJ databases">
        <title>Whole genome shotgun sequence of Planotetraspora thailandica NBRC 104271.</title>
        <authorList>
            <person name="Komaki H."/>
            <person name="Tamura T."/>
        </authorList>
    </citation>
    <scope>NUCLEOTIDE SEQUENCE</scope>
    <source>
        <strain evidence="1">NBRC 104271</strain>
    </source>
</reference>
<dbReference type="EMBL" id="BOOR01000005">
    <property type="protein sequence ID" value="GII52320.1"/>
    <property type="molecule type" value="Genomic_DNA"/>
</dbReference>
<keyword evidence="2" id="KW-1185">Reference proteome</keyword>
<sequence>MVSFHDTEPDMAPEPAKTLTGVAAIRALLDNVSATESAKGDTPIKTAKAGRIEHGDVRSRSWIAPRVIATMRTRMINEEL</sequence>
<accession>A0A8J3V944</accession>
<gene>
    <name evidence="1" type="ORF">Pth03_07090</name>
</gene>
<protein>
    <submittedName>
        <fullName evidence="1">Uncharacterized protein</fullName>
    </submittedName>
</protein>
<evidence type="ECO:0000313" key="2">
    <source>
        <dbReference type="Proteomes" id="UP000605992"/>
    </source>
</evidence>
<name>A0A8J3V944_9ACTN</name>
<dbReference type="Proteomes" id="UP000605992">
    <property type="component" value="Unassembled WGS sequence"/>
</dbReference>
<comment type="caution">
    <text evidence="1">The sequence shown here is derived from an EMBL/GenBank/DDBJ whole genome shotgun (WGS) entry which is preliminary data.</text>
</comment>
<evidence type="ECO:0000313" key="1">
    <source>
        <dbReference type="EMBL" id="GII52320.1"/>
    </source>
</evidence>
<organism evidence="1 2">
    <name type="scientific">Planotetraspora thailandica</name>
    <dbReference type="NCBI Taxonomy" id="487172"/>
    <lineage>
        <taxon>Bacteria</taxon>
        <taxon>Bacillati</taxon>
        <taxon>Actinomycetota</taxon>
        <taxon>Actinomycetes</taxon>
        <taxon>Streptosporangiales</taxon>
        <taxon>Streptosporangiaceae</taxon>
        <taxon>Planotetraspora</taxon>
    </lineage>
</organism>
<proteinExistence type="predicted"/>
<dbReference type="AlphaFoldDB" id="A0A8J3V944"/>